<dbReference type="SUPFAM" id="SSF53850">
    <property type="entry name" value="Periplasmic binding protein-like II"/>
    <property type="match status" value="1"/>
</dbReference>
<gene>
    <name evidence="5" type="ORF">HBA18_15505</name>
</gene>
<dbReference type="PANTHER" id="PTHR35936:SF19">
    <property type="entry name" value="AMINO-ACID-BINDING PROTEIN YXEM-RELATED"/>
    <property type="match status" value="1"/>
</dbReference>
<dbReference type="Proteomes" id="UP000501408">
    <property type="component" value="Chromosome 2"/>
</dbReference>
<dbReference type="Pfam" id="PF00497">
    <property type="entry name" value="SBP_bac_3"/>
    <property type="match status" value="1"/>
</dbReference>
<evidence type="ECO:0000259" key="4">
    <source>
        <dbReference type="SMART" id="SM00062"/>
    </source>
</evidence>
<sequence>MKYLLFAVLVAMQLIHGAAANTEKILTYAVPHWPPWTDTQTYPYQGIDVEIITALADKAGFKISMLKCSWKRCLKLLEQGEADIATNVLRTADREGYLHYLTPAYRTNLDYVIYTHKGDMHTVRTKQQLYSLPITIERGAHFPDEFSQDKNIQTRPVSQTLFAIKQLINQRANAVIGEEYQLDYLVSRLDTNRVLEKQPLLFSEPINAYIVLSKKSHYAEAVAHLSDTIAQMMDSGQIESMKRDYLRPNE</sequence>
<keyword evidence="2 3" id="KW-0732">Signal</keyword>
<protein>
    <submittedName>
        <fullName evidence="5">Transporter substrate-binding domain-containing protein</fullName>
    </submittedName>
</protein>
<evidence type="ECO:0000256" key="2">
    <source>
        <dbReference type="ARBA" id="ARBA00022729"/>
    </source>
</evidence>
<dbReference type="SMART" id="SM00062">
    <property type="entry name" value="PBPb"/>
    <property type="match status" value="1"/>
</dbReference>
<evidence type="ECO:0000313" key="5">
    <source>
        <dbReference type="EMBL" id="QIR07798.1"/>
    </source>
</evidence>
<evidence type="ECO:0000256" key="3">
    <source>
        <dbReference type="SAM" id="SignalP"/>
    </source>
</evidence>
<dbReference type="RefSeq" id="WP_167315312.1">
    <property type="nucleotide sequence ID" value="NZ_CP050267.1"/>
</dbReference>
<feature type="signal peptide" evidence="3">
    <location>
        <begin position="1"/>
        <end position="20"/>
    </location>
</feature>
<dbReference type="PANTHER" id="PTHR35936">
    <property type="entry name" value="MEMBRANE-BOUND LYTIC MUREIN TRANSGLYCOSYLASE F"/>
    <property type="match status" value="1"/>
</dbReference>
<dbReference type="EMBL" id="CP050267">
    <property type="protein sequence ID" value="QIR07798.1"/>
    <property type="molecule type" value="Genomic_DNA"/>
</dbReference>
<feature type="chain" id="PRO_5045855305" evidence="3">
    <location>
        <begin position="21"/>
        <end position="250"/>
    </location>
</feature>
<comment type="similarity">
    <text evidence="1">Belongs to the bacterial solute-binding protein 3 family.</text>
</comment>
<dbReference type="Gene3D" id="3.40.190.10">
    <property type="entry name" value="Periplasmic binding protein-like II"/>
    <property type="match status" value="2"/>
</dbReference>
<organism evidence="5 6">
    <name type="scientific">Salinivibrio costicola</name>
    <name type="common">Vibrio costicola</name>
    <dbReference type="NCBI Taxonomy" id="51367"/>
    <lineage>
        <taxon>Bacteria</taxon>
        <taxon>Pseudomonadati</taxon>
        <taxon>Pseudomonadota</taxon>
        <taxon>Gammaproteobacteria</taxon>
        <taxon>Vibrionales</taxon>
        <taxon>Vibrionaceae</taxon>
        <taxon>Salinivibrio</taxon>
    </lineage>
</organism>
<evidence type="ECO:0000256" key="1">
    <source>
        <dbReference type="ARBA" id="ARBA00010333"/>
    </source>
</evidence>
<accession>A0ABX6K8E9</accession>
<feature type="domain" description="Solute-binding protein family 3/N-terminal" evidence="4">
    <location>
        <begin position="25"/>
        <end position="249"/>
    </location>
</feature>
<name>A0ABX6K8E9_SALCS</name>
<reference evidence="5 6" key="1">
    <citation type="submission" date="2020-03" db="EMBL/GenBank/DDBJ databases">
        <title>Genome mining reveals the biosynthetic pathways of PHA and ectoines of the halophilic strain Salinivibrio costicola M318 isolated from fermented shrimp paste.</title>
        <authorList>
            <person name="Doan T.V."/>
            <person name="Tran L.T."/>
            <person name="Trieu T.A."/>
            <person name="Nguyen Q.V."/>
            <person name="Quach T.N."/>
            <person name="Phi T.Q."/>
            <person name="Kumar S."/>
        </authorList>
    </citation>
    <scope>NUCLEOTIDE SEQUENCE [LARGE SCALE GENOMIC DNA]</scope>
    <source>
        <strain evidence="5 6">M318</strain>
    </source>
</reference>
<proteinExistence type="inferred from homology"/>
<evidence type="ECO:0000313" key="6">
    <source>
        <dbReference type="Proteomes" id="UP000501408"/>
    </source>
</evidence>
<dbReference type="InterPro" id="IPR001638">
    <property type="entry name" value="Solute-binding_3/MltF_N"/>
</dbReference>
<keyword evidence="6" id="KW-1185">Reference proteome</keyword>